<keyword evidence="2" id="KW-1185">Reference proteome</keyword>
<dbReference type="Pfam" id="PF06764">
    <property type="entry name" value="DUF1223"/>
    <property type="match status" value="1"/>
</dbReference>
<proteinExistence type="predicted"/>
<evidence type="ECO:0000313" key="1">
    <source>
        <dbReference type="EMBL" id="VXC01744.1"/>
    </source>
</evidence>
<dbReference type="Proteomes" id="UP000430202">
    <property type="component" value="Unassembled WGS sequence"/>
</dbReference>
<protein>
    <recommendedName>
        <fullName evidence="3">DUF1223 domain-containing protein</fullName>
    </recommendedName>
</protein>
<dbReference type="EMBL" id="CABWLR010000005">
    <property type="protein sequence ID" value="VXC01744.1"/>
    <property type="molecule type" value="Genomic_DNA"/>
</dbReference>
<dbReference type="RefSeq" id="WP_159303587.1">
    <property type="nucleotide sequence ID" value="NZ_LR733271.1"/>
</dbReference>
<dbReference type="InterPro" id="IPR036249">
    <property type="entry name" value="Thioredoxin-like_sf"/>
</dbReference>
<gene>
    <name evidence="1" type="ORF">MARI151_50390</name>
</gene>
<evidence type="ECO:0000313" key="2">
    <source>
        <dbReference type="Proteomes" id="UP000430202"/>
    </source>
</evidence>
<sequence>MFDKKFYVSVFSVVGLLLTTIWSQSSKDNKVDAALFSDQSEKLSNGMVVLELFTSQGCSSCPPADALLETIKNTYPDNVFVLSYHVDYWNYIGWEDPFSDKNYTVKQSRYNTKFKYRGNYTPELIVNGTEHMVGSNKTNVIEAIDKYSTIEFQNILSISGVRRSKEKVSFEYKVDGDVLNKEIRAVLLLNERTTKVKNGENRHRTLKNSNIVVAEEYMDLKKTSGVGVIEIPSIVKEGENITLMLFIENQEADITGAAKAHL</sequence>
<name>A0A653V676_9FLAO</name>
<organism evidence="1 2">
    <name type="scientific">Maribacter litoralis</name>
    <dbReference type="NCBI Taxonomy" id="2059726"/>
    <lineage>
        <taxon>Bacteria</taxon>
        <taxon>Pseudomonadati</taxon>
        <taxon>Bacteroidota</taxon>
        <taxon>Flavobacteriia</taxon>
        <taxon>Flavobacteriales</taxon>
        <taxon>Flavobacteriaceae</taxon>
        <taxon>Maribacter</taxon>
    </lineage>
</organism>
<dbReference type="PANTHER" id="PTHR36057:SF1">
    <property type="entry name" value="LIPOPROTEIN LIPID ATTACHMENT SITE-LIKE PROTEIN, PUTATIVE (DUF1223)-RELATED"/>
    <property type="match status" value="1"/>
</dbReference>
<dbReference type="AlphaFoldDB" id="A0A653V676"/>
<dbReference type="InterPro" id="IPR010634">
    <property type="entry name" value="DUF1223"/>
</dbReference>
<evidence type="ECO:0008006" key="3">
    <source>
        <dbReference type="Google" id="ProtNLM"/>
    </source>
</evidence>
<dbReference type="Gene3D" id="3.40.30.10">
    <property type="entry name" value="Glutaredoxin"/>
    <property type="match status" value="1"/>
</dbReference>
<accession>A0A653V676</accession>
<dbReference type="SUPFAM" id="SSF52833">
    <property type="entry name" value="Thioredoxin-like"/>
    <property type="match status" value="1"/>
</dbReference>
<dbReference type="PANTHER" id="PTHR36057">
    <property type="match status" value="1"/>
</dbReference>
<reference evidence="1 2" key="1">
    <citation type="submission" date="2019-10" db="EMBL/GenBank/DDBJ databases">
        <authorList>
            <person name="Karimi E."/>
        </authorList>
    </citation>
    <scope>NUCLEOTIDE SEQUENCE [LARGE SCALE GENOMIC DNA]</scope>
    <source>
        <strain evidence="1">Maribacter sp. 151</strain>
    </source>
</reference>